<dbReference type="Proteomes" id="UP000198575">
    <property type="component" value="Unassembled WGS sequence"/>
</dbReference>
<evidence type="ECO:0000313" key="3">
    <source>
        <dbReference type="Proteomes" id="UP000198575"/>
    </source>
</evidence>
<dbReference type="EMBL" id="FOVF01000005">
    <property type="protein sequence ID" value="SFN13678.1"/>
    <property type="molecule type" value="Genomic_DNA"/>
</dbReference>
<dbReference type="AlphaFoldDB" id="A0A1I4WJ10"/>
<dbReference type="RefSeq" id="WP_139224870.1">
    <property type="nucleotide sequence ID" value="NZ_FOVF01000005.1"/>
</dbReference>
<accession>A0A1I4WJ10</accession>
<sequence length="165" mass="16301">MKKIISGIAAAAAVLAAPMAFAQTCSAPGGPVTTSPSSFNSTCTATDEFNSICAGSVTAIGTSAVYAVQVGAVNNFQITVTPSVNTYDHAIFLIGPGSCAQTTPCVADADNAGPGAAEVLSPAANIPTGTYYLVIDSTAAATGCVPSSVNFTGTLPVSLQNFSVE</sequence>
<keyword evidence="1" id="KW-0732">Signal</keyword>
<feature type="chain" id="PRO_5011796576" evidence="1">
    <location>
        <begin position="23"/>
        <end position="165"/>
    </location>
</feature>
<protein>
    <submittedName>
        <fullName evidence="2">Uncharacterized protein</fullName>
    </submittedName>
</protein>
<reference evidence="2 3" key="1">
    <citation type="submission" date="2016-10" db="EMBL/GenBank/DDBJ databases">
        <authorList>
            <person name="de Groot N.N."/>
        </authorList>
    </citation>
    <scope>NUCLEOTIDE SEQUENCE [LARGE SCALE GENOMIC DNA]</scope>
    <source>
        <strain evidence="2 3">CGMCC 1.7659</strain>
    </source>
</reference>
<feature type="signal peptide" evidence="1">
    <location>
        <begin position="1"/>
        <end position="22"/>
    </location>
</feature>
<organism evidence="2 3">
    <name type="scientific">Dokdonella immobilis</name>
    <dbReference type="NCBI Taxonomy" id="578942"/>
    <lineage>
        <taxon>Bacteria</taxon>
        <taxon>Pseudomonadati</taxon>
        <taxon>Pseudomonadota</taxon>
        <taxon>Gammaproteobacteria</taxon>
        <taxon>Lysobacterales</taxon>
        <taxon>Rhodanobacteraceae</taxon>
        <taxon>Dokdonella</taxon>
    </lineage>
</organism>
<evidence type="ECO:0000256" key="1">
    <source>
        <dbReference type="SAM" id="SignalP"/>
    </source>
</evidence>
<keyword evidence="3" id="KW-1185">Reference proteome</keyword>
<evidence type="ECO:0000313" key="2">
    <source>
        <dbReference type="EMBL" id="SFN13678.1"/>
    </source>
</evidence>
<gene>
    <name evidence="2" type="ORF">SAMN05216289_10572</name>
</gene>
<proteinExistence type="predicted"/>
<name>A0A1I4WJ10_9GAMM</name>
<dbReference type="STRING" id="578942.SAMN05216289_10572"/>